<evidence type="ECO:0000313" key="1">
    <source>
        <dbReference type="EMBL" id="GIO27998.1"/>
    </source>
</evidence>
<proteinExistence type="predicted"/>
<dbReference type="EMBL" id="BORP01000005">
    <property type="protein sequence ID" value="GIO27998.1"/>
    <property type="molecule type" value="Genomic_DNA"/>
</dbReference>
<keyword evidence="2" id="KW-1185">Reference proteome</keyword>
<dbReference type="Proteomes" id="UP000676917">
    <property type="component" value="Unassembled WGS sequence"/>
</dbReference>
<reference evidence="1" key="1">
    <citation type="submission" date="2021-03" db="EMBL/GenBank/DDBJ databases">
        <title>Antimicrobial resistance genes in bacteria isolated from Japanese honey, and their potential for conferring macrolide and lincosamide resistance in the American foulbrood pathogen Paenibacillus larvae.</title>
        <authorList>
            <person name="Okamoto M."/>
            <person name="Kumagai M."/>
            <person name="Kanamori H."/>
            <person name="Takamatsu D."/>
        </authorList>
    </citation>
    <scope>NUCLEOTIDE SEQUENCE</scope>
    <source>
        <strain evidence="1">J43TS3</strain>
    </source>
</reference>
<name>A0A919XAS7_9BACI</name>
<gene>
    <name evidence="1" type="ORF">J43TS3_26090</name>
</gene>
<dbReference type="AlphaFoldDB" id="A0A919XAS7"/>
<protein>
    <submittedName>
        <fullName evidence="1">Uncharacterized protein</fullName>
    </submittedName>
</protein>
<comment type="caution">
    <text evidence="1">The sequence shown here is derived from an EMBL/GenBank/DDBJ whole genome shotgun (WGS) entry which is preliminary data.</text>
</comment>
<accession>A0A919XAS7</accession>
<evidence type="ECO:0000313" key="2">
    <source>
        <dbReference type="Proteomes" id="UP000676917"/>
    </source>
</evidence>
<organism evidence="1 2">
    <name type="scientific">Ornithinibacillus bavariensis</name>
    <dbReference type="NCBI Taxonomy" id="545502"/>
    <lineage>
        <taxon>Bacteria</taxon>
        <taxon>Bacillati</taxon>
        <taxon>Bacillota</taxon>
        <taxon>Bacilli</taxon>
        <taxon>Bacillales</taxon>
        <taxon>Bacillaceae</taxon>
        <taxon>Ornithinibacillus</taxon>
    </lineage>
</organism>
<sequence length="50" mass="5401">MKKMIASVALGVILMGGFLFLQENQQSDLVHGGEAHPPIFQKATSFSVNL</sequence>
<dbReference type="RefSeq" id="WP_212921462.1">
    <property type="nucleotide sequence ID" value="NZ_BORP01000005.1"/>
</dbReference>